<dbReference type="EMBL" id="AMZH03009974">
    <property type="protein sequence ID" value="RRT55672.1"/>
    <property type="molecule type" value="Genomic_DNA"/>
</dbReference>
<feature type="region of interest" description="Disordered" evidence="1">
    <location>
        <begin position="115"/>
        <end position="175"/>
    </location>
</feature>
<feature type="compositionally biased region" description="Basic residues" evidence="1">
    <location>
        <begin position="119"/>
        <end position="134"/>
    </location>
</feature>
<evidence type="ECO:0000313" key="3">
    <source>
        <dbReference type="Proteomes" id="UP000287651"/>
    </source>
</evidence>
<gene>
    <name evidence="2" type="ORF">B296_00048277</name>
</gene>
<feature type="region of interest" description="Disordered" evidence="1">
    <location>
        <begin position="1"/>
        <end position="37"/>
    </location>
</feature>
<sequence length="175" mass="19033">MALKQKGDETSAEAKKRRRVGFANIGNSPGGDTGVEASETFGLSAASTGGDVEMLDIIHTKVCNFDTSPPSYWYANLPLSGGTAKKGLSVVDFDCRWPIEGEIDRRNFGCRRSIEGEKGKKKKRKRRKKKRRTYFPRAVLARAPSPPSPAGAFSPPQGNKTSPHAGRKIEVTSPL</sequence>
<evidence type="ECO:0000313" key="2">
    <source>
        <dbReference type="EMBL" id="RRT55672.1"/>
    </source>
</evidence>
<dbReference type="Proteomes" id="UP000287651">
    <property type="component" value="Unassembled WGS sequence"/>
</dbReference>
<comment type="caution">
    <text evidence="2">The sequence shown here is derived from an EMBL/GenBank/DDBJ whole genome shotgun (WGS) entry which is preliminary data.</text>
</comment>
<name>A0A426YVB6_ENSVE</name>
<protein>
    <submittedName>
        <fullName evidence="2">Uncharacterized protein</fullName>
    </submittedName>
</protein>
<accession>A0A426YVB6</accession>
<dbReference type="AlphaFoldDB" id="A0A426YVB6"/>
<feature type="compositionally biased region" description="Basic and acidic residues" evidence="1">
    <location>
        <begin position="1"/>
        <end position="14"/>
    </location>
</feature>
<organism evidence="2 3">
    <name type="scientific">Ensete ventricosum</name>
    <name type="common">Abyssinian banana</name>
    <name type="synonym">Musa ensete</name>
    <dbReference type="NCBI Taxonomy" id="4639"/>
    <lineage>
        <taxon>Eukaryota</taxon>
        <taxon>Viridiplantae</taxon>
        <taxon>Streptophyta</taxon>
        <taxon>Embryophyta</taxon>
        <taxon>Tracheophyta</taxon>
        <taxon>Spermatophyta</taxon>
        <taxon>Magnoliopsida</taxon>
        <taxon>Liliopsida</taxon>
        <taxon>Zingiberales</taxon>
        <taxon>Musaceae</taxon>
        <taxon>Ensete</taxon>
    </lineage>
</organism>
<proteinExistence type="predicted"/>
<reference evidence="2 3" key="1">
    <citation type="journal article" date="2014" name="Agronomy (Basel)">
        <title>A Draft Genome Sequence for Ensete ventricosum, the Drought-Tolerant Tree Against Hunger.</title>
        <authorList>
            <person name="Harrison J."/>
            <person name="Moore K.A."/>
            <person name="Paszkiewicz K."/>
            <person name="Jones T."/>
            <person name="Grant M."/>
            <person name="Ambacheew D."/>
            <person name="Muzemil S."/>
            <person name="Studholme D.J."/>
        </authorList>
    </citation>
    <scope>NUCLEOTIDE SEQUENCE [LARGE SCALE GENOMIC DNA]</scope>
</reference>
<evidence type="ECO:0000256" key="1">
    <source>
        <dbReference type="SAM" id="MobiDB-lite"/>
    </source>
</evidence>